<reference evidence="2 3" key="1">
    <citation type="submission" date="2022-07" db="EMBL/GenBank/DDBJ databases">
        <title>Genome-wide signatures of adaptation to extreme environments.</title>
        <authorList>
            <person name="Cho C.H."/>
            <person name="Yoon H.S."/>
        </authorList>
    </citation>
    <scope>NUCLEOTIDE SEQUENCE [LARGE SCALE GENOMIC DNA]</scope>
    <source>
        <strain evidence="2 3">DBV 063 E5</strain>
    </source>
</reference>
<dbReference type="PANTHER" id="PTHR38468:SF1">
    <property type="entry name" value="SLL0939 PROTEIN"/>
    <property type="match status" value="1"/>
</dbReference>
<protein>
    <recommendedName>
        <fullName evidence="4">DUF1622 domain-containing protein</fullName>
    </recommendedName>
</protein>
<evidence type="ECO:0000313" key="2">
    <source>
        <dbReference type="EMBL" id="KAK4534275.1"/>
    </source>
</evidence>
<organism evidence="2 3">
    <name type="scientific">Cyanidium caldarium</name>
    <name type="common">Red alga</name>
    <dbReference type="NCBI Taxonomy" id="2771"/>
    <lineage>
        <taxon>Eukaryota</taxon>
        <taxon>Rhodophyta</taxon>
        <taxon>Bangiophyceae</taxon>
        <taxon>Cyanidiales</taxon>
        <taxon>Cyanidiaceae</taxon>
        <taxon>Cyanidium</taxon>
    </lineage>
</organism>
<feature type="region of interest" description="Disordered" evidence="1">
    <location>
        <begin position="1"/>
        <end position="40"/>
    </location>
</feature>
<sequence length="199" mass="21742">MMRRSSAASSAPVSFRTADSEPAVDVGGGGDDRGRGAGGRQRRGWAWRWWPAREGDEGDGGRAESTVTARAWVRDDWALACDAWFHRLSYFFSVSASLVLLTGGMRALGQFFALALTKDRYAYWAEMRSVRRPLAKTILLSLDFLLAADVVDTLGDVKAATAPDLFKLAALVLLRAFMSFHLTEECKSRGGMGPEGAEM</sequence>
<keyword evidence="3" id="KW-1185">Reference proteome</keyword>
<evidence type="ECO:0000313" key="3">
    <source>
        <dbReference type="Proteomes" id="UP001301350"/>
    </source>
</evidence>
<dbReference type="PANTHER" id="PTHR38468">
    <property type="entry name" value="SLL0939 PROTEIN"/>
    <property type="match status" value="1"/>
</dbReference>
<accession>A0AAV9IPP5</accession>
<dbReference type="AlphaFoldDB" id="A0AAV9IPP5"/>
<dbReference type="Pfam" id="PF07784">
    <property type="entry name" value="DUF1622"/>
    <property type="match status" value="1"/>
</dbReference>
<proteinExistence type="predicted"/>
<evidence type="ECO:0000256" key="1">
    <source>
        <dbReference type="SAM" id="MobiDB-lite"/>
    </source>
</evidence>
<comment type="caution">
    <text evidence="2">The sequence shown here is derived from an EMBL/GenBank/DDBJ whole genome shotgun (WGS) entry which is preliminary data.</text>
</comment>
<feature type="compositionally biased region" description="Low complexity" evidence="1">
    <location>
        <begin position="1"/>
        <end position="11"/>
    </location>
</feature>
<gene>
    <name evidence="2" type="ORF">CDCA_CDCA01G0300</name>
</gene>
<name>A0AAV9IPP5_CYACA</name>
<dbReference type="Proteomes" id="UP001301350">
    <property type="component" value="Unassembled WGS sequence"/>
</dbReference>
<dbReference type="InterPro" id="IPR012427">
    <property type="entry name" value="DUF1622"/>
</dbReference>
<dbReference type="EMBL" id="JANCYW010000001">
    <property type="protein sequence ID" value="KAK4534275.1"/>
    <property type="molecule type" value="Genomic_DNA"/>
</dbReference>
<evidence type="ECO:0008006" key="4">
    <source>
        <dbReference type="Google" id="ProtNLM"/>
    </source>
</evidence>